<reference evidence="3" key="1">
    <citation type="journal article" date="2019" name="Int. J. Syst. Evol. Microbiol.">
        <title>The Global Catalogue of Microorganisms (GCM) 10K type strain sequencing project: providing services to taxonomists for standard genome sequencing and annotation.</title>
        <authorList>
            <consortium name="The Broad Institute Genomics Platform"/>
            <consortium name="The Broad Institute Genome Sequencing Center for Infectious Disease"/>
            <person name="Wu L."/>
            <person name="Ma J."/>
        </authorList>
    </citation>
    <scope>NUCLEOTIDE SEQUENCE [LARGE SCALE GENOMIC DNA]</scope>
    <source>
        <strain evidence="3">CGMCC 1.12989</strain>
    </source>
</reference>
<evidence type="ECO:0000313" key="2">
    <source>
        <dbReference type="EMBL" id="MFC4293891.1"/>
    </source>
</evidence>
<dbReference type="InterPro" id="IPR017438">
    <property type="entry name" value="ATP-NAD_kinase_N"/>
</dbReference>
<accession>A0ABV8RNS0</accession>
<dbReference type="EMBL" id="JBHSDR010000003">
    <property type="protein sequence ID" value="MFC4293891.1"/>
    <property type="molecule type" value="Genomic_DNA"/>
</dbReference>
<name>A0ABV8RNS0_9SPHN</name>
<keyword evidence="2" id="KW-0808">Transferase</keyword>
<evidence type="ECO:0000313" key="3">
    <source>
        <dbReference type="Proteomes" id="UP001595828"/>
    </source>
</evidence>
<feature type="domain" description="DAGKc" evidence="1">
    <location>
        <begin position="2"/>
        <end position="131"/>
    </location>
</feature>
<dbReference type="SMART" id="SM00046">
    <property type="entry name" value="DAGKc"/>
    <property type="match status" value="1"/>
</dbReference>
<dbReference type="PROSITE" id="PS50146">
    <property type="entry name" value="DAGK"/>
    <property type="match status" value="1"/>
</dbReference>
<keyword evidence="3" id="KW-1185">Reference proteome</keyword>
<dbReference type="Proteomes" id="UP001595828">
    <property type="component" value="Unassembled WGS sequence"/>
</dbReference>
<dbReference type="InterPro" id="IPR001206">
    <property type="entry name" value="Diacylglycerol_kinase_cat_dom"/>
</dbReference>
<evidence type="ECO:0000259" key="1">
    <source>
        <dbReference type="PROSITE" id="PS50146"/>
    </source>
</evidence>
<dbReference type="Pfam" id="PF00781">
    <property type="entry name" value="DAGK_cat"/>
    <property type="match status" value="1"/>
</dbReference>
<keyword evidence="2" id="KW-0418">Kinase</keyword>
<dbReference type="GO" id="GO:0016301">
    <property type="term" value="F:kinase activity"/>
    <property type="evidence" value="ECO:0007669"/>
    <property type="project" value="UniProtKB-KW"/>
</dbReference>
<dbReference type="SUPFAM" id="SSF111331">
    <property type="entry name" value="NAD kinase/diacylglycerol kinase-like"/>
    <property type="match status" value="1"/>
</dbReference>
<dbReference type="Gene3D" id="3.40.50.10330">
    <property type="entry name" value="Probable inorganic polyphosphate/atp-NAD kinase, domain 1"/>
    <property type="match status" value="1"/>
</dbReference>
<dbReference type="InterPro" id="IPR016064">
    <property type="entry name" value="NAD/diacylglycerol_kinase_sf"/>
</dbReference>
<sequence length="285" mass="29596">MSENELLWLLVNNASGSNDPKAIANLEQALAHAGHPAAVTVALPDDDLPDRAALERAGVDTLAIFAGDGTANAAISGLYGWEGKVLVLPGGTQNLLAKSLHGDATPEVIVADLAAGRLTRVDRLLLRCSQGDALCEIVAGPGAHWSDVRETMRDGDIAEIASSLGEAISQSAAGPMVVVGDPPLGRPEGYAAVRAHLNDGRLVADGYGAQGLADYAKQGVALIRRDFREGPHDELGVQDEVICISEAPIELMIDGERRTGGTRETITTHPCEVAFLSSSTAQAGA</sequence>
<organism evidence="2 3">
    <name type="scientific">Novosphingobium tardum</name>
    <dbReference type="NCBI Taxonomy" id="1538021"/>
    <lineage>
        <taxon>Bacteria</taxon>
        <taxon>Pseudomonadati</taxon>
        <taxon>Pseudomonadota</taxon>
        <taxon>Alphaproteobacteria</taxon>
        <taxon>Sphingomonadales</taxon>
        <taxon>Sphingomonadaceae</taxon>
        <taxon>Novosphingobium</taxon>
    </lineage>
</organism>
<gene>
    <name evidence="2" type="ORF">ACFO0A_02335</name>
</gene>
<protein>
    <submittedName>
        <fullName evidence="2">Diacylglycerol/lipid kinase family protein</fullName>
        <ecNumber evidence="2">2.7.1.-</ecNumber>
    </submittedName>
</protein>
<dbReference type="RefSeq" id="WP_379537371.1">
    <property type="nucleotide sequence ID" value="NZ_JBHSDR010000003.1"/>
</dbReference>
<comment type="caution">
    <text evidence="2">The sequence shown here is derived from an EMBL/GenBank/DDBJ whole genome shotgun (WGS) entry which is preliminary data.</text>
</comment>
<dbReference type="EC" id="2.7.1.-" evidence="2"/>
<proteinExistence type="predicted"/>